<feature type="region of interest" description="Disordered" evidence="1">
    <location>
        <begin position="117"/>
        <end position="136"/>
    </location>
</feature>
<organism evidence="2 3">
    <name type="scientific">Sinosporangium siamense</name>
    <dbReference type="NCBI Taxonomy" id="1367973"/>
    <lineage>
        <taxon>Bacteria</taxon>
        <taxon>Bacillati</taxon>
        <taxon>Actinomycetota</taxon>
        <taxon>Actinomycetes</taxon>
        <taxon>Streptosporangiales</taxon>
        <taxon>Streptosporangiaceae</taxon>
        <taxon>Sinosporangium</taxon>
    </lineage>
</organism>
<evidence type="ECO:0000313" key="3">
    <source>
        <dbReference type="Proteomes" id="UP000606172"/>
    </source>
</evidence>
<evidence type="ECO:0000313" key="2">
    <source>
        <dbReference type="EMBL" id="GII93341.1"/>
    </source>
</evidence>
<protein>
    <submittedName>
        <fullName evidence="2">Uncharacterized protein</fullName>
    </submittedName>
</protein>
<gene>
    <name evidence="2" type="ORF">Ssi02_35720</name>
</gene>
<dbReference type="Proteomes" id="UP000606172">
    <property type="component" value="Unassembled WGS sequence"/>
</dbReference>
<reference evidence="2" key="1">
    <citation type="submission" date="2021-01" db="EMBL/GenBank/DDBJ databases">
        <title>Whole genome shotgun sequence of Sinosporangium siamense NBRC 109515.</title>
        <authorList>
            <person name="Komaki H."/>
            <person name="Tamura T."/>
        </authorList>
    </citation>
    <scope>NUCLEOTIDE SEQUENCE</scope>
    <source>
        <strain evidence="2">NBRC 109515</strain>
    </source>
</reference>
<comment type="caution">
    <text evidence="2">The sequence shown here is derived from an EMBL/GenBank/DDBJ whole genome shotgun (WGS) entry which is preliminary data.</text>
</comment>
<keyword evidence="3" id="KW-1185">Reference proteome</keyword>
<name>A0A919RJT6_9ACTN</name>
<feature type="region of interest" description="Disordered" evidence="1">
    <location>
        <begin position="1"/>
        <end position="20"/>
    </location>
</feature>
<evidence type="ECO:0000256" key="1">
    <source>
        <dbReference type="SAM" id="MobiDB-lite"/>
    </source>
</evidence>
<feature type="region of interest" description="Disordered" evidence="1">
    <location>
        <begin position="55"/>
        <end position="94"/>
    </location>
</feature>
<sequence length="136" mass="14305">MRAPSIIAPSESKVAVGEDEPCHWGTSTTATSDNCLSFPSESTLLTAKVDDLRQVLPKDDKAGSPAAGPASQSESRATDGKPKPAKCHIPVDDQGFATNSSAAKLWNTFQPAPAPFAEPSRAHLSQPTGCHRMATY</sequence>
<dbReference type="EMBL" id="BOOW01000022">
    <property type="protein sequence ID" value="GII93341.1"/>
    <property type="molecule type" value="Genomic_DNA"/>
</dbReference>
<proteinExistence type="predicted"/>
<dbReference type="AlphaFoldDB" id="A0A919RJT6"/>
<accession>A0A919RJT6</accession>